<comment type="caution">
    <text evidence="2">The sequence shown here is derived from an EMBL/GenBank/DDBJ whole genome shotgun (WGS) entry which is preliminary data.</text>
</comment>
<protein>
    <submittedName>
        <fullName evidence="2">Uncharacterized protein</fullName>
    </submittedName>
</protein>
<reference evidence="2 3" key="1">
    <citation type="journal article" date="2023" name="Plants (Basel)">
        <title>Bridging the Gap: Combining Genomics and Transcriptomics Approaches to Understand Stylosanthes scabra, an Orphan Legume from the Brazilian Caatinga.</title>
        <authorList>
            <person name="Ferreira-Neto J.R.C."/>
            <person name="da Silva M.D."/>
            <person name="Binneck E."/>
            <person name="de Melo N.F."/>
            <person name="da Silva R.H."/>
            <person name="de Melo A.L.T.M."/>
            <person name="Pandolfi V."/>
            <person name="Bustamante F.O."/>
            <person name="Brasileiro-Vidal A.C."/>
            <person name="Benko-Iseppon A.M."/>
        </authorList>
    </citation>
    <scope>NUCLEOTIDE SEQUENCE [LARGE SCALE GENOMIC DNA]</scope>
    <source>
        <tissue evidence="2">Leaves</tissue>
    </source>
</reference>
<accession>A0ABU6S7V2</accession>
<proteinExistence type="predicted"/>
<dbReference type="EMBL" id="JASCZI010060460">
    <property type="protein sequence ID" value="MED6132108.1"/>
    <property type="molecule type" value="Genomic_DNA"/>
</dbReference>
<feature type="compositionally biased region" description="Basic and acidic residues" evidence="1">
    <location>
        <begin position="15"/>
        <end position="26"/>
    </location>
</feature>
<dbReference type="Proteomes" id="UP001341840">
    <property type="component" value="Unassembled WGS sequence"/>
</dbReference>
<feature type="region of interest" description="Disordered" evidence="1">
    <location>
        <begin position="13"/>
        <end position="39"/>
    </location>
</feature>
<sequence>MGSISATMVLANIAGERHGQSEKEDGGDYGGSDSSQSFSLNLQKDGAERGLDRIISEVHSGEIIAEHRRRLLTRLSELCQKIQEPLNLGECRGQSSVLCFGRTATDGGLLRALPGDQIGVIEDAVAHRGSSIIRVTGPVRICKNGKSQIFALIKFKFTILGP</sequence>
<evidence type="ECO:0000313" key="2">
    <source>
        <dbReference type="EMBL" id="MED6132108.1"/>
    </source>
</evidence>
<name>A0ABU6S7V2_9FABA</name>
<evidence type="ECO:0000256" key="1">
    <source>
        <dbReference type="SAM" id="MobiDB-lite"/>
    </source>
</evidence>
<gene>
    <name evidence="2" type="ORF">PIB30_016139</name>
</gene>
<keyword evidence="3" id="KW-1185">Reference proteome</keyword>
<organism evidence="2 3">
    <name type="scientific">Stylosanthes scabra</name>
    <dbReference type="NCBI Taxonomy" id="79078"/>
    <lineage>
        <taxon>Eukaryota</taxon>
        <taxon>Viridiplantae</taxon>
        <taxon>Streptophyta</taxon>
        <taxon>Embryophyta</taxon>
        <taxon>Tracheophyta</taxon>
        <taxon>Spermatophyta</taxon>
        <taxon>Magnoliopsida</taxon>
        <taxon>eudicotyledons</taxon>
        <taxon>Gunneridae</taxon>
        <taxon>Pentapetalae</taxon>
        <taxon>rosids</taxon>
        <taxon>fabids</taxon>
        <taxon>Fabales</taxon>
        <taxon>Fabaceae</taxon>
        <taxon>Papilionoideae</taxon>
        <taxon>50 kb inversion clade</taxon>
        <taxon>dalbergioids sensu lato</taxon>
        <taxon>Dalbergieae</taxon>
        <taxon>Pterocarpus clade</taxon>
        <taxon>Stylosanthes</taxon>
    </lineage>
</organism>
<evidence type="ECO:0000313" key="3">
    <source>
        <dbReference type="Proteomes" id="UP001341840"/>
    </source>
</evidence>